<dbReference type="RefSeq" id="WP_047194414.1">
    <property type="nucleotide sequence ID" value="NZ_CP011371.1"/>
</dbReference>
<name>A0A0G3BPT1_9BURK</name>
<dbReference type="AlphaFoldDB" id="A0A0G3BPT1"/>
<dbReference type="PATRIC" id="fig|413882.6.peg.1981"/>
<dbReference type="Pfam" id="PF07394">
    <property type="entry name" value="DUF1501"/>
    <property type="match status" value="1"/>
</dbReference>
<dbReference type="Proteomes" id="UP000035352">
    <property type="component" value="Chromosome"/>
</dbReference>
<evidence type="ECO:0000313" key="1">
    <source>
        <dbReference type="EMBL" id="AKJ28575.1"/>
    </source>
</evidence>
<dbReference type="PANTHER" id="PTHR43737">
    <property type="entry name" value="BLL7424 PROTEIN"/>
    <property type="match status" value="1"/>
</dbReference>
<keyword evidence="2" id="KW-1185">Reference proteome</keyword>
<dbReference type="PROSITE" id="PS51318">
    <property type="entry name" value="TAT"/>
    <property type="match status" value="1"/>
</dbReference>
<organism evidence="1 2">
    <name type="scientific">Caldimonas brevitalea</name>
    <dbReference type="NCBI Taxonomy" id="413882"/>
    <lineage>
        <taxon>Bacteria</taxon>
        <taxon>Pseudomonadati</taxon>
        <taxon>Pseudomonadota</taxon>
        <taxon>Betaproteobacteria</taxon>
        <taxon>Burkholderiales</taxon>
        <taxon>Sphaerotilaceae</taxon>
        <taxon>Caldimonas</taxon>
    </lineage>
</organism>
<protein>
    <recommendedName>
        <fullName evidence="3">Tat pathway signal protein</fullName>
    </recommendedName>
</protein>
<dbReference type="PANTHER" id="PTHR43737:SF1">
    <property type="entry name" value="DUF1501 DOMAIN-CONTAINING PROTEIN"/>
    <property type="match status" value="1"/>
</dbReference>
<reference evidence="1 2" key="1">
    <citation type="submission" date="2015-05" db="EMBL/GenBank/DDBJ databases">
        <authorList>
            <person name="Tang B."/>
            <person name="Yu Y."/>
        </authorList>
    </citation>
    <scope>NUCLEOTIDE SEQUENCE [LARGE SCALE GENOMIC DNA]</scope>
    <source>
        <strain evidence="1 2">DSM 7029</strain>
    </source>
</reference>
<gene>
    <name evidence="1" type="ORF">AAW51_1884</name>
</gene>
<dbReference type="STRING" id="413882.AAW51_1884"/>
<accession>A0A0G3BPT1</accession>
<dbReference type="KEGG" id="pbh:AAW51_1884"/>
<sequence>MTQSASRREFLKRAASFAALGAGAPVALNLAALGAASAQTAGDYKAIVCLFLLGGNDNANTLIPYDTAAYNAYAAGRTNLALPRAGLTPITAPALGGRQVALPASLAPLAPLYNERRCAFVANVGPLVAPTSLEDYRQQRTHVPVKLFSHNDQQSTWQSFAPEGAPSGWGGRIGDLLASRNSQRSFTAITLSGNTVFLTGTTVQGTRVNPEGALDVSQLHPQGPAGQLFGSSQALNAWRQMVATTERNNLLEREYGQVRRRAIAVNSQLGTALQGTALPGSVQFPGGELGRQLQMVARLIAARASLGAGRQVFYVSIGGFDHHSGLLGSHPDLLSGVAAGVVAFDRAMVAMGLSRNVTLFSASEFGRTLDSNGDGSDHGWGGHHFVVGGAVRGGDVYGQFPTVALRGPEDVGRGSLLPTTSVDQYAATFGRWLGVSDTDLRTVTPNLGNFSTPHLGFLT</sequence>
<evidence type="ECO:0000313" key="2">
    <source>
        <dbReference type="Proteomes" id="UP000035352"/>
    </source>
</evidence>
<dbReference type="InterPro" id="IPR010869">
    <property type="entry name" value="DUF1501"/>
</dbReference>
<dbReference type="OrthoDB" id="9779968at2"/>
<proteinExistence type="predicted"/>
<dbReference type="InterPro" id="IPR006311">
    <property type="entry name" value="TAT_signal"/>
</dbReference>
<dbReference type="EMBL" id="CP011371">
    <property type="protein sequence ID" value="AKJ28575.1"/>
    <property type="molecule type" value="Genomic_DNA"/>
</dbReference>
<evidence type="ECO:0008006" key="3">
    <source>
        <dbReference type="Google" id="ProtNLM"/>
    </source>
</evidence>